<dbReference type="PANTHER" id="PTHR43433:SF5">
    <property type="entry name" value="AB HYDROLASE-1 DOMAIN-CONTAINING PROTEIN"/>
    <property type="match status" value="1"/>
</dbReference>
<dbReference type="InterPro" id="IPR029058">
    <property type="entry name" value="AB_hydrolase_fold"/>
</dbReference>
<dbReference type="RefSeq" id="WP_106350656.1">
    <property type="nucleotide sequence ID" value="NZ_PVUE01000021.1"/>
</dbReference>
<evidence type="ECO:0000313" key="3">
    <source>
        <dbReference type="Proteomes" id="UP000237752"/>
    </source>
</evidence>
<comment type="caution">
    <text evidence="2">The sequence shown here is derived from an EMBL/GenBank/DDBJ whole genome shotgun (WGS) entry which is preliminary data.</text>
</comment>
<dbReference type="SUPFAM" id="SSF53474">
    <property type="entry name" value="alpha/beta-Hydrolases"/>
    <property type="match status" value="1"/>
</dbReference>
<dbReference type="EMBL" id="PVUE01000021">
    <property type="protein sequence ID" value="PRZ36594.1"/>
    <property type="molecule type" value="Genomic_DNA"/>
</dbReference>
<protein>
    <submittedName>
        <fullName evidence="2">Pimeloyl-ACP methyl ester carboxylesterase</fullName>
    </submittedName>
</protein>
<dbReference type="OrthoDB" id="8957634at2"/>
<gene>
    <name evidence="2" type="ORF">CLV47_12130</name>
</gene>
<feature type="domain" description="AB hydrolase-1" evidence="1">
    <location>
        <begin position="28"/>
        <end position="276"/>
    </location>
</feature>
<name>A0A2T0ZJZ5_9ACTN</name>
<dbReference type="GO" id="GO:0004806">
    <property type="term" value="F:triacylglycerol lipase activity"/>
    <property type="evidence" value="ECO:0007669"/>
    <property type="project" value="TreeGrafter"/>
</dbReference>
<reference evidence="2 3" key="1">
    <citation type="submission" date="2018-03" db="EMBL/GenBank/DDBJ databases">
        <title>Genomic Encyclopedia of Archaeal and Bacterial Type Strains, Phase II (KMG-II): from individual species to whole genera.</title>
        <authorList>
            <person name="Goeker M."/>
        </authorList>
    </citation>
    <scope>NUCLEOTIDE SEQUENCE [LARGE SCALE GENOMIC DNA]</scope>
    <source>
        <strain evidence="2 3">DSM 100065</strain>
    </source>
</reference>
<organism evidence="2 3">
    <name type="scientific">Antricoccus suffuscus</name>
    <dbReference type="NCBI Taxonomy" id="1629062"/>
    <lineage>
        <taxon>Bacteria</taxon>
        <taxon>Bacillati</taxon>
        <taxon>Actinomycetota</taxon>
        <taxon>Actinomycetes</taxon>
        <taxon>Geodermatophilales</taxon>
        <taxon>Antricoccaceae</taxon>
        <taxon>Antricoccus</taxon>
    </lineage>
</organism>
<dbReference type="InterPro" id="IPR050471">
    <property type="entry name" value="AB_hydrolase"/>
</dbReference>
<dbReference type="GO" id="GO:0046503">
    <property type="term" value="P:glycerolipid catabolic process"/>
    <property type="evidence" value="ECO:0007669"/>
    <property type="project" value="TreeGrafter"/>
</dbReference>
<dbReference type="InterPro" id="IPR000073">
    <property type="entry name" value="AB_hydrolase_1"/>
</dbReference>
<dbReference type="Gene3D" id="3.40.50.1820">
    <property type="entry name" value="alpha/beta hydrolase"/>
    <property type="match status" value="1"/>
</dbReference>
<sequence>MNTNTTRYARNGDVEIAYEDLGGAGGDPLLLVIGLGTTRFWWPQGLVDSLVGEGFHVVAYDHRDAGESTRFPDTEKVHPLVALFRPRPAAYTAEDLTDDAVAVLDSMGWESAHLFGHSMGGLVAQRIAIRHPSRVRSLITSGAVPSDASGLSALRFVRPRFIVQMSRMKFPEGRDGDIALGVAVLRALSTSDYPFDERAARIIAERDSSSPFRDTKAMSRQTGAKWSGGSLAEIRQPTLVVHGLEDPVLRPSAGRAIATAVSGARQLMIPGLGHFVPRELWPTFARAIRTTAARATGPHA</sequence>
<keyword evidence="3" id="KW-1185">Reference proteome</keyword>
<proteinExistence type="predicted"/>
<accession>A0A2T0ZJZ5</accession>
<evidence type="ECO:0000313" key="2">
    <source>
        <dbReference type="EMBL" id="PRZ36594.1"/>
    </source>
</evidence>
<dbReference type="PANTHER" id="PTHR43433">
    <property type="entry name" value="HYDROLASE, ALPHA/BETA FOLD FAMILY PROTEIN"/>
    <property type="match status" value="1"/>
</dbReference>
<dbReference type="AlphaFoldDB" id="A0A2T0ZJZ5"/>
<dbReference type="Proteomes" id="UP000237752">
    <property type="component" value="Unassembled WGS sequence"/>
</dbReference>
<evidence type="ECO:0000259" key="1">
    <source>
        <dbReference type="Pfam" id="PF00561"/>
    </source>
</evidence>
<dbReference type="Pfam" id="PF00561">
    <property type="entry name" value="Abhydrolase_1"/>
    <property type="match status" value="1"/>
</dbReference>